<dbReference type="AlphaFoldDB" id="A0A1A9VQG8"/>
<keyword evidence="2" id="KW-0812">Transmembrane</keyword>
<accession>A0A1A9VQG8</accession>
<protein>
    <submittedName>
        <fullName evidence="3">Uncharacterized protein</fullName>
    </submittedName>
</protein>
<feature type="region of interest" description="Disordered" evidence="1">
    <location>
        <begin position="81"/>
        <end position="109"/>
    </location>
</feature>
<feature type="transmembrane region" description="Helical" evidence="2">
    <location>
        <begin position="12"/>
        <end position="29"/>
    </location>
</feature>
<proteinExistence type="predicted"/>
<name>A0A1A9VQG8_GLOAU</name>
<reference evidence="3" key="1">
    <citation type="submission" date="2020-05" db="UniProtKB">
        <authorList>
            <consortium name="EnsemblMetazoa"/>
        </authorList>
    </citation>
    <scope>IDENTIFICATION</scope>
    <source>
        <strain evidence="3">TTRI</strain>
    </source>
</reference>
<evidence type="ECO:0000256" key="2">
    <source>
        <dbReference type="SAM" id="Phobius"/>
    </source>
</evidence>
<dbReference type="VEuPathDB" id="VectorBase:GAUT044372"/>
<feature type="compositionally biased region" description="Basic and acidic residues" evidence="1">
    <location>
        <begin position="95"/>
        <end position="109"/>
    </location>
</feature>
<keyword evidence="2" id="KW-1133">Transmembrane helix</keyword>
<keyword evidence="4" id="KW-1185">Reference proteome</keyword>
<dbReference type="Proteomes" id="UP000078200">
    <property type="component" value="Unassembled WGS sequence"/>
</dbReference>
<keyword evidence="2" id="KW-0472">Membrane</keyword>
<sequence length="109" mass="12625">MLTDESANITSSVAQLLVLMFIVNIIGNLSNIDASKDLSATYILECCVWFDAINASHRLGESIRSLHLQLFKERKKARKKTKIQIQQQQQEQEQEQERQQREHQNINNS</sequence>
<organism evidence="3 4">
    <name type="scientific">Glossina austeni</name>
    <name type="common">Savannah tsetse fly</name>
    <dbReference type="NCBI Taxonomy" id="7395"/>
    <lineage>
        <taxon>Eukaryota</taxon>
        <taxon>Metazoa</taxon>
        <taxon>Ecdysozoa</taxon>
        <taxon>Arthropoda</taxon>
        <taxon>Hexapoda</taxon>
        <taxon>Insecta</taxon>
        <taxon>Pterygota</taxon>
        <taxon>Neoptera</taxon>
        <taxon>Endopterygota</taxon>
        <taxon>Diptera</taxon>
        <taxon>Brachycera</taxon>
        <taxon>Muscomorpha</taxon>
        <taxon>Hippoboscoidea</taxon>
        <taxon>Glossinidae</taxon>
        <taxon>Glossina</taxon>
    </lineage>
</organism>
<evidence type="ECO:0000313" key="3">
    <source>
        <dbReference type="EnsemblMetazoa" id="GAUT044372-PA"/>
    </source>
</evidence>
<dbReference type="EnsemblMetazoa" id="GAUT044372-RA">
    <property type="protein sequence ID" value="GAUT044372-PA"/>
    <property type="gene ID" value="GAUT044372"/>
</dbReference>
<evidence type="ECO:0000313" key="4">
    <source>
        <dbReference type="Proteomes" id="UP000078200"/>
    </source>
</evidence>
<evidence type="ECO:0000256" key="1">
    <source>
        <dbReference type="SAM" id="MobiDB-lite"/>
    </source>
</evidence>